<keyword evidence="3" id="KW-1185">Reference proteome</keyword>
<protein>
    <submittedName>
        <fullName evidence="2">Uncharacterized protein</fullName>
    </submittedName>
</protein>
<dbReference type="EMBL" id="JBHRZH010000006">
    <property type="protein sequence ID" value="MFC3761226.1"/>
    <property type="molecule type" value="Genomic_DNA"/>
</dbReference>
<evidence type="ECO:0000313" key="2">
    <source>
        <dbReference type="EMBL" id="MFC3761226.1"/>
    </source>
</evidence>
<gene>
    <name evidence="2" type="ORF">ACFOUW_10275</name>
</gene>
<accession>A0ABV7Y996</accession>
<sequence length="57" mass="6002">MTQPPTQPPTRGSVTGLRWETSESGGWLIPPSMRQPATPPAAGETSTAARTAERPVT</sequence>
<dbReference type="Proteomes" id="UP001595699">
    <property type="component" value="Unassembled WGS sequence"/>
</dbReference>
<proteinExistence type="predicted"/>
<name>A0ABV7Y996_9ACTN</name>
<dbReference type="RefSeq" id="WP_205117439.1">
    <property type="nucleotide sequence ID" value="NZ_JAFBCM010000001.1"/>
</dbReference>
<evidence type="ECO:0000313" key="3">
    <source>
        <dbReference type="Proteomes" id="UP001595699"/>
    </source>
</evidence>
<organism evidence="2 3">
    <name type="scientific">Tenggerimyces flavus</name>
    <dbReference type="NCBI Taxonomy" id="1708749"/>
    <lineage>
        <taxon>Bacteria</taxon>
        <taxon>Bacillati</taxon>
        <taxon>Actinomycetota</taxon>
        <taxon>Actinomycetes</taxon>
        <taxon>Propionibacteriales</taxon>
        <taxon>Nocardioidaceae</taxon>
        <taxon>Tenggerimyces</taxon>
    </lineage>
</organism>
<comment type="caution">
    <text evidence="2">The sequence shown here is derived from an EMBL/GenBank/DDBJ whole genome shotgun (WGS) entry which is preliminary data.</text>
</comment>
<reference evidence="3" key="1">
    <citation type="journal article" date="2019" name="Int. J. Syst. Evol. Microbiol.">
        <title>The Global Catalogue of Microorganisms (GCM) 10K type strain sequencing project: providing services to taxonomists for standard genome sequencing and annotation.</title>
        <authorList>
            <consortium name="The Broad Institute Genomics Platform"/>
            <consortium name="The Broad Institute Genome Sequencing Center for Infectious Disease"/>
            <person name="Wu L."/>
            <person name="Ma J."/>
        </authorList>
    </citation>
    <scope>NUCLEOTIDE SEQUENCE [LARGE SCALE GENOMIC DNA]</scope>
    <source>
        <strain evidence="3">CGMCC 4.7241</strain>
    </source>
</reference>
<feature type="region of interest" description="Disordered" evidence="1">
    <location>
        <begin position="1"/>
        <end position="57"/>
    </location>
</feature>
<evidence type="ECO:0000256" key="1">
    <source>
        <dbReference type="SAM" id="MobiDB-lite"/>
    </source>
</evidence>